<reference evidence="2" key="1">
    <citation type="submission" date="2021-03" db="EMBL/GenBank/DDBJ databases">
        <authorList>
            <person name="Tagirdzhanova G."/>
        </authorList>
    </citation>
    <scope>NUCLEOTIDE SEQUENCE</scope>
</reference>
<name>A0A8H3FAY9_9LECA</name>
<dbReference type="AlphaFoldDB" id="A0A8H3FAY9"/>
<proteinExistence type="predicted"/>
<dbReference type="Proteomes" id="UP000664521">
    <property type="component" value="Unassembled WGS sequence"/>
</dbReference>
<keyword evidence="1" id="KW-0732">Signal</keyword>
<accession>A0A8H3FAY9</accession>
<evidence type="ECO:0000313" key="2">
    <source>
        <dbReference type="EMBL" id="CAF9920279.1"/>
    </source>
</evidence>
<feature type="signal peptide" evidence="1">
    <location>
        <begin position="1"/>
        <end position="18"/>
    </location>
</feature>
<comment type="caution">
    <text evidence="2">The sequence shown here is derived from an EMBL/GenBank/DDBJ whole genome shotgun (WGS) entry which is preliminary data.</text>
</comment>
<organism evidence="2 3">
    <name type="scientific">Heterodermia speciosa</name>
    <dbReference type="NCBI Taxonomy" id="116794"/>
    <lineage>
        <taxon>Eukaryota</taxon>
        <taxon>Fungi</taxon>
        <taxon>Dikarya</taxon>
        <taxon>Ascomycota</taxon>
        <taxon>Pezizomycotina</taxon>
        <taxon>Lecanoromycetes</taxon>
        <taxon>OSLEUM clade</taxon>
        <taxon>Lecanoromycetidae</taxon>
        <taxon>Caliciales</taxon>
        <taxon>Physciaceae</taxon>
        <taxon>Heterodermia</taxon>
    </lineage>
</organism>
<feature type="chain" id="PRO_5034261486" evidence="1">
    <location>
        <begin position="19"/>
        <end position="195"/>
    </location>
</feature>
<evidence type="ECO:0000256" key="1">
    <source>
        <dbReference type="SAM" id="SignalP"/>
    </source>
</evidence>
<protein>
    <submittedName>
        <fullName evidence="2">Uncharacterized protein</fullName>
    </submittedName>
</protein>
<keyword evidence="3" id="KW-1185">Reference proteome</keyword>
<dbReference type="EMBL" id="CAJPDS010000025">
    <property type="protein sequence ID" value="CAF9920279.1"/>
    <property type="molecule type" value="Genomic_DNA"/>
</dbReference>
<sequence>MRLPILLSTLSLLPIALSAPTTSPNTCPTTIIKDGGFESGTTPPTSGGNAWTVIGFLGSSTYALTSPGSTKAGGKYAFTSILYPDPYSPTSGETLTQTLSTCAGKNYSITADYKFDDAASGNCAISINYPYKTTRGSVTTGSAISPAGVWYTTGATFQAVSSADRLDIVFSCNNRANDKISVDNVKIAPFNGNAF</sequence>
<evidence type="ECO:0000313" key="3">
    <source>
        <dbReference type="Proteomes" id="UP000664521"/>
    </source>
</evidence>
<dbReference type="OrthoDB" id="5319454at2759"/>
<dbReference type="Gene3D" id="2.60.120.260">
    <property type="entry name" value="Galactose-binding domain-like"/>
    <property type="match status" value="1"/>
</dbReference>
<gene>
    <name evidence="2" type="ORF">HETSPECPRED_004223</name>
</gene>